<comment type="caution">
    <text evidence="2">The sequence shown here is derived from an EMBL/GenBank/DDBJ whole genome shotgun (WGS) entry which is preliminary data.</text>
</comment>
<evidence type="ECO:0000313" key="2">
    <source>
        <dbReference type="EMBL" id="TWT80722.1"/>
    </source>
</evidence>
<keyword evidence="3" id="KW-1185">Reference proteome</keyword>
<dbReference type="AlphaFoldDB" id="A0A5C5Z007"/>
<protein>
    <recommendedName>
        <fullName evidence="4">BNR/Asp-box repeat protein</fullName>
    </recommendedName>
</protein>
<organism evidence="2 3">
    <name type="scientific">Novipirellula herctigrandis</name>
    <dbReference type="NCBI Taxonomy" id="2527986"/>
    <lineage>
        <taxon>Bacteria</taxon>
        <taxon>Pseudomonadati</taxon>
        <taxon>Planctomycetota</taxon>
        <taxon>Planctomycetia</taxon>
        <taxon>Pirellulales</taxon>
        <taxon>Pirellulaceae</taxon>
        <taxon>Novipirellula</taxon>
    </lineage>
</organism>
<dbReference type="EMBL" id="SJPJ01000001">
    <property type="protein sequence ID" value="TWT80722.1"/>
    <property type="molecule type" value="Genomic_DNA"/>
</dbReference>
<dbReference type="InterPro" id="IPR036278">
    <property type="entry name" value="Sialidase_sf"/>
</dbReference>
<dbReference type="OrthoDB" id="6381507at2"/>
<dbReference type="SUPFAM" id="SSF75011">
    <property type="entry name" value="3-carboxy-cis,cis-mucoante lactonizing enzyme"/>
    <property type="match status" value="1"/>
</dbReference>
<proteinExistence type="predicted"/>
<keyword evidence="1" id="KW-0732">Signal</keyword>
<feature type="signal peptide" evidence="1">
    <location>
        <begin position="1"/>
        <end position="20"/>
    </location>
</feature>
<sequence length="453" mass="50844" precursor="true">MTSRFTIAALSAVTVFSTLAASTNAQSASYDRTADQHGFIIFMEEGGWCWYQDPRSIMHDGKLFIGSVKGNGSGSARVGVYDLKTKQPIGTATMRDNFQRDDHNSPVFFARPDGSVLAVYALHGNDKLHRYRISDPDAPLRWSEEKVFDHNNTLAERDGVTYMNLYNMSSEGKLYNFYRGFQYNPCFITSTDAGLTWGEDTHFIKSEVVGYQRPYVRYAGNGIDTVHVSFTDAHPRNFGNSIYYTAFRDGKYFRADGTLIKDLKQDGPLVPSEAELVYKGNGKNGIADNESEENRAWTAAMTIDAQGHPHIGYTVHLFNEDHRFRIASWDGKQWHDRQVAFAGKCLYTAESSYTGLISLDPKDPSIVVISTDVDPTTGKDGGGKHEIYRAKVGLRDDVNTIEWEAVTKDSPVRNLRPMVVCDGETRVILWNRGDFKSYTDFQLDTIGLVESVK</sequence>
<evidence type="ECO:0000256" key="1">
    <source>
        <dbReference type="SAM" id="SignalP"/>
    </source>
</evidence>
<dbReference type="RefSeq" id="WP_146395940.1">
    <property type="nucleotide sequence ID" value="NZ_SJPJ01000001.1"/>
</dbReference>
<gene>
    <name evidence="2" type="ORF">CA13_21680</name>
</gene>
<dbReference type="Pfam" id="PF15892">
    <property type="entry name" value="BNR_4"/>
    <property type="match status" value="1"/>
</dbReference>
<evidence type="ECO:0008006" key="4">
    <source>
        <dbReference type="Google" id="ProtNLM"/>
    </source>
</evidence>
<dbReference type="Proteomes" id="UP000315010">
    <property type="component" value="Unassembled WGS sequence"/>
</dbReference>
<reference evidence="2 3" key="1">
    <citation type="submission" date="2019-02" db="EMBL/GenBank/DDBJ databases">
        <title>Deep-cultivation of Planctomycetes and their phenomic and genomic characterization uncovers novel biology.</title>
        <authorList>
            <person name="Wiegand S."/>
            <person name="Jogler M."/>
            <person name="Boedeker C."/>
            <person name="Pinto D."/>
            <person name="Vollmers J."/>
            <person name="Rivas-Marin E."/>
            <person name="Kohn T."/>
            <person name="Peeters S.H."/>
            <person name="Heuer A."/>
            <person name="Rast P."/>
            <person name="Oberbeckmann S."/>
            <person name="Bunk B."/>
            <person name="Jeske O."/>
            <person name="Meyerdierks A."/>
            <person name="Storesund J.E."/>
            <person name="Kallscheuer N."/>
            <person name="Luecker S."/>
            <person name="Lage O.M."/>
            <person name="Pohl T."/>
            <person name="Merkel B.J."/>
            <person name="Hornburger P."/>
            <person name="Mueller R.-W."/>
            <person name="Bruemmer F."/>
            <person name="Labrenz M."/>
            <person name="Spormann A.M."/>
            <person name="Op Den Camp H."/>
            <person name="Overmann J."/>
            <person name="Amann R."/>
            <person name="Jetten M.S.M."/>
            <person name="Mascher T."/>
            <person name="Medema M.H."/>
            <person name="Devos D.P."/>
            <person name="Kaster A.-K."/>
            <person name="Ovreas L."/>
            <person name="Rohde M."/>
            <person name="Galperin M.Y."/>
            <person name="Jogler C."/>
        </authorList>
    </citation>
    <scope>NUCLEOTIDE SEQUENCE [LARGE SCALE GENOMIC DNA]</scope>
    <source>
        <strain evidence="2 3">CA13</strain>
    </source>
</reference>
<dbReference type="SUPFAM" id="SSF50939">
    <property type="entry name" value="Sialidases"/>
    <property type="match status" value="1"/>
</dbReference>
<name>A0A5C5Z007_9BACT</name>
<accession>A0A5C5Z007</accession>
<evidence type="ECO:0000313" key="3">
    <source>
        <dbReference type="Proteomes" id="UP000315010"/>
    </source>
</evidence>
<feature type="chain" id="PRO_5023041227" description="BNR/Asp-box repeat protein" evidence="1">
    <location>
        <begin position="21"/>
        <end position="453"/>
    </location>
</feature>